<name>A0A4Z2F9G2_9TELE</name>
<evidence type="ECO:0000313" key="2">
    <source>
        <dbReference type="EMBL" id="TNN36962.1"/>
    </source>
</evidence>
<feature type="region of interest" description="Disordered" evidence="1">
    <location>
        <begin position="26"/>
        <end position="55"/>
    </location>
</feature>
<comment type="caution">
    <text evidence="2">The sequence shown here is derived from an EMBL/GenBank/DDBJ whole genome shotgun (WGS) entry which is preliminary data.</text>
</comment>
<dbReference type="AlphaFoldDB" id="A0A4Z2F9G2"/>
<evidence type="ECO:0000256" key="1">
    <source>
        <dbReference type="SAM" id="MobiDB-lite"/>
    </source>
</evidence>
<dbReference type="Proteomes" id="UP000314294">
    <property type="component" value="Unassembled WGS sequence"/>
</dbReference>
<gene>
    <name evidence="2" type="ORF">EYF80_052866</name>
</gene>
<organism evidence="2 3">
    <name type="scientific">Liparis tanakae</name>
    <name type="common">Tanaka's snailfish</name>
    <dbReference type="NCBI Taxonomy" id="230148"/>
    <lineage>
        <taxon>Eukaryota</taxon>
        <taxon>Metazoa</taxon>
        <taxon>Chordata</taxon>
        <taxon>Craniata</taxon>
        <taxon>Vertebrata</taxon>
        <taxon>Euteleostomi</taxon>
        <taxon>Actinopterygii</taxon>
        <taxon>Neopterygii</taxon>
        <taxon>Teleostei</taxon>
        <taxon>Neoteleostei</taxon>
        <taxon>Acanthomorphata</taxon>
        <taxon>Eupercaria</taxon>
        <taxon>Perciformes</taxon>
        <taxon>Cottioidei</taxon>
        <taxon>Cottales</taxon>
        <taxon>Liparidae</taxon>
        <taxon>Liparis</taxon>
    </lineage>
</organism>
<evidence type="ECO:0000313" key="3">
    <source>
        <dbReference type="Proteomes" id="UP000314294"/>
    </source>
</evidence>
<protein>
    <submittedName>
        <fullName evidence="2">Uncharacterized protein</fullName>
    </submittedName>
</protein>
<keyword evidence="3" id="KW-1185">Reference proteome</keyword>
<dbReference type="EMBL" id="SRLO01001549">
    <property type="protein sequence ID" value="TNN36962.1"/>
    <property type="molecule type" value="Genomic_DNA"/>
</dbReference>
<proteinExistence type="predicted"/>
<sequence>MKTVDSASGSSGRRLEGHVSYVRRPRGCWEGAGPRASSCWEGAGPRASGGGMTSSSETLQELFTESVLRAGQRSMSSSLVGITMKFQVCTKNNEQNEVQKNAAEIRVTASLMQNHRALHLDQRRRTGYHG</sequence>
<accession>A0A4Z2F9G2</accession>
<reference evidence="2 3" key="1">
    <citation type="submission" date="2019-03" db="EMBL/GenBank/DDBJ databases">
        <title>First draft genome of Liparis tanakae, snailfish: a comprehensive survey of snailfish specific genes.</title>
        <authorList>
            <person name="Kim W."/>
            <person name="Song I."/>
            <person name="Jeong J.-H."/>
            <person name="Kim D."/>
            <person name="Kim S."/>
            <person name="Ryu S."/>
            <person name="Song J.Y."/>
            <person name="Lee S.K."/>
        </authorList>
    </citation>
    <scope>NUCLEOTIDE SEQUENCE [LARGE SCALE GENOMIC DNA]</scope>
    <source>
        <tissue evidence="2">Muscle</tissue>
    </source>
</reference>